<accession>A0AAD7WRM1</accession>
<evidence type="ECO:0000313" key="2">
    <source>
        <dbReference type="EMBL" id="KAJ8405809.1"/>
    </source>
</evidence>
<proteinExistence type="predicted"/>
<evidence type="ECO:0000313" key="3">
    <source>
        <dbReference type="Proteomes" id="UP001221898"/>
    </source>
</evidence>
<sequence>MSAAERRSREAAFSVSALFKSMSGTEVSAEDKPKSNGLKPTSSSSSSFVRNGGRLQRLSGSKKDSLKRLGLLFSRMNGHLPESQALPAAPAPPAGPAAASAPAYSISDGLLPPQGMWQDLPFPGNQQVTRSETHLNQLGMAEGERANGRDSLLLRPPACVPPALCFQLHCLQLPPAGLQ</sequence>
<name>A0AAD7WRM1_9TELE</name>
<gene>
    <name evidence="2" type="ORF">AAFF_G00312460</name>
</gene>
<feature type="region of interest" description="Disordered" evidence="1">
    <location>
        <begin position="22"/>
        <end position="61"/>
    </location>
</feature>
<dbReference type="Proteomes" id="UP001221898">
    <property type="component" value="Unassembled WGS sequence"/>
</dbReference>
<keyword evidence="3" id="KW-1185">Reference proteome</keyword>
<dbReference type="EMBL" id="JAINUG010000046">
    <property type="protein sequence ID" value="KAJ8405809.1"/>
    <property type="molecule type" value="Genomic_DNA"/>
</dbReference>
<organism evidence="2 3">
    <name type="scientific">Aldrovandia affinis</name>
    <dbReference type="NCBI Taxonomy" id="143900"/>
    <lineage>
        <taxon>Eukaryota</taxon>
        <taxon>Metazoa</taxon>
        <taxon>Chordata</taxon>
        <taxon>Craniata</taxon>
        <taxon>Vertebrata</taxon>
        <taxon>Euteleostomi</taxon>
        <taxon>Actinopterygii</taxon>
        <taxon>Neopterygii</taxon>
        <taxon>Teleostei</taxon>
        <taxon>Notacanthiformes</taxon>
        <taxon>Halosauridae</taxon>
        <taxon>Aldrovandia</taxon>
    </lineage>
</organism>
<dbReference type="AlphaFoldDB" id="A0AAD7WRM1"/>
<comment type="caution">
    <text evidence="2">The sequence shown here is derived from an EMBL/GenBank/DDBJ whole genome shotgun (WGS) entry which is preliminary data.</text>
</comment>
<reference evidence="2" key="1">
    <citation type="journal article" date="2023" name="Science">
        <title>Genome structures resolve the early diversification of teleost fishes.</title>
        <authorList>
            <person name="Parey E."/>
            <person name="Louis A."/>
            <person name="Montfort J."/>
            <person name="Bouchez O."/>
            <person name="Roques C."/>
            <person name="Iampietro C."/>
            <person name="Lluch J."/>
            <person name="Castinel A."/>
            <person name="Donnadieu C."/>
            <person name="Desvignes T."/>
            <person name="Floi Bucao C."/>
            <person name="Jouanno E."/>
            <person name="Wen M."/>
            <person name="Mejri S."/>
            <person name="Dirks R."/>
            <person name="Jansen H."/>
            <person name="Henkel C."/>
            <person name="Chen W.J."/>
            <person name="Zahm M."/>
            <person name="Cabau C."/>
            <person name="Klopp C."/>
            <person name="Thompson A.W."/>
            <person name="Robinson-Rechavi M."/>
            <person name="Braasch I."/>
            <person name="Lecointre G."/>
            <person name="Bobe J."/>
            <person name="Postlethwait J.H."/>
            <person name="Berthelot C."/>
            <person name="Roest Crollius H."/>
            <person name="Guiguen Y."/>
        </authorList>
    </citation>
    <scope>NUCLEOTIDE SEQUENCE</scope>
    <source>
        <strain evidence="2">NC1722</strain>
    </source>
</reference>
<protein>
    <submittedName>
        <fullName evidence="2">Uncharacterized protein</fullName>
    </submittedName>
</protein>
<evidence type="ECO:0000256" key="1">
    <source>
        <dbReference type="SAM" id="MobiDB-lite"/>
    </source>
</evidence>
<feature type="region of interest" description="Disordered" evidence="1">
    <location>
        <begin position="83"/>
        <end position="102"/>
    </location>
</feature>